<dbReference type="PROSITE" id="PS50294">
    <property type="entry name" value="WD_REPEATS_REGION"/>
    <property type="match status" value="3"/>
</dbReference>
<sequence>MARIIDRMGYDSILDKLPDATNARFDAFDDRDAVECLQGTRTELLQQIKGWAMLPSQKSIFWLNGMAGTGKSTISRTVARSLKDTNHLGASFFFKRGEGDRGNAKKFFPTLIRQLMLRISELRFGVQKALDHDPDIASKSLREQFEKLLLQPLLDLDQLGRQPQPVVIVIDALDECEYDQDVRNILRLLPLLQKVKSVRLRIFLTSRPELPIGLGFSEIADHSYQDLALHEIPEKVTERDIRLFLQGRFAKIKHNRNISQDWPGDDVVQKLVTMSVPLFISAATVCRYIENAKWEPKLRLAELLTDQAKYVSKMDKTYLPILTRLLDDQESDKSEQQQLLQEFQDIVGVIILLVDPLSINALSLFLGIGADQISNRLDSFRSVLSIPGDRAQPVRILHLSFREFLVRSSSKFSVDERRKHNEIAHCCLKTMQSYLRKDICNLANPGACRADINPQNIRQYLSPELQYSCRYWVHHLEQSQDLSSGIDDVLLFLQKHFLHWLEAMSLLGLISEVVGMLNLLHTVIPGDDNSGISDFLYDGTRFVLKNRQIADEAPLQIYCAGLVFAPRTTIIRREFKLELPSWVCQFPQVEEKWGAELQHLEGHSHWVNSVVFSRDGRLLASGSWDNTVRLWDTATGGLQQTLKGHLGSVKSVAFSPDGRLLASSSDNTVRLWDTATGALQQTLKGHPHWVKSVAFSPDGRLLTSGFDNTMRLWDTATGALQETLNTNGIVNDLGFSQEGSYLITNLGTLDVQSGQENLASNSSLKKRAIFIDQGRWRRQMDPHQPGPGGNQKPFKIIPSPFAASHPTTESTSPSNRTTPQRNVKPLFRISTTYSTIAARAISFQRQLLTGITPHQLAQNGLYHQVRAGVGDTACCFTCEIMVPLKAIQGNPTGDLSKIHKEDCLWQVICHDLKPFLPSPSNHAGTPSSATRSTQITAPESNIRPEPHPAPTAPTPVNQAETDLESPAESSPARFETEPLAPRPATCPPQPIQPTPTTSSPPKCQQRTYASVLQQPTRSSPPPTTRPQPTPPNPTLTIEELRRRFHNKPSPFELEKRKKKRPKTVSAAQSLSSATRVMLARVV</sequence>
<dbReference type="InterPro" id="IPR007111">
    <property type="entry name" value="NACHT_NTPase"/>
</dbReference>
<dbReference type="Proteomes" id="UP001147782">
    <property type="component" value="Unassembled WGS sequence"/>
</dbReference>
<dbReference type="SUPFAM" id="SSF52540">
    <property type="entry name" value="P-loop containing nucleoside triphosphate hydrolases"/>
    <property type="match status" value="1"/>
</dbReference>
<dbReference type="InterPro" id="IPR027417">
    <property type="entry name" value="P-loop_NTPase"/>
</dbReference>
<feature type="repeat" description="WD" evidence="3">
    <location>
        <begin position="600"/>
        <end position="641"/>
    </location>
</feature>
<feature type="compositionally biased region" description="Polar residues" evidence="4">
    <location>
        <begin position="1065"/>
        <end position="1074"/>
    </location>
</feature>
<keyword evidence="2" id="KW-0677">Repeat</keyword>
<dbReference type="InterPro" id="IPR020472">
    <property type="entry name" value="WD40_PAC1"/>
</dbReference>
<dbReference type="InterPro" id="IPR001680">
    <property type="entry name" value="WD40_rpt"/>
</dbReference>
<feature type="domain" description="NACHT" evidence="5">
    <location>
        <begin position="59"/>
        <end position="208"/>
    </location>
</feature>
<reference evidence="6" key="1">
    <citation type="submission" date="2022-11" db="EMBL/GenBank/DDBJ databases">
        <authorList>
            <person name="Petersen C."/>
        </authorList>
    </citation>
    <scope>NUCLEOTIDE SEQUENCE</scope>
    <source>
        <strain evidence="6">IBT 29864</strain>
    </source>
</reference>
<name>A0A9W9RR84_9EURO</name>
<dbReference type="CDD" id="cd00200">
    <property type="entry name" value="WD40"/>
    <property type="match status" value="1"/>
</dbReference>
<dbReference type="Pfam" id="PF00400">
    <property type="entry name" value="WD40"/>
    <property type="match status" value="3"/>
</dbReference>
<dbReference type="PROSITE" id="PS50082">
    <property type="entry name" value="WD_REPEATS_2"/>
    <property type="match status" value="3"/>
</dbReference>
<feature type="region of interest" description="Disordered" evidence="4">
    <location>
        <begin position="919"/>
        <end position="1082"/>
    </location>
</feature>
<keyword evidence="1 3" id="KW-0853">WD repeat</keyword>
<evidence type="ECO:0000259" key="5">
    <source>
        <dbReference type="PROSITE" id="PS50837"/>
    </source>
</evidence>
<dbReference type="PROSITE" id="PS00678">
    <property type="entry name" value="WD_REPEATS_1"/>
    <property type="match status" value="3"/>
</dbReference>
<dbReference type="Gene3D" id="2.130.10.10">
    <property type="entry name" value="YVTN repeat-like/Quinoprotein amine dehydrogenase"/>
    <property type="match status" value="2"/>
</dbReference>
<evidence type="ECO:0000256" key="4">
    <source>
        <dbReference type="SAM" id="MobiDB-lite"/>
    </source>
</evidence>
<feature type="compositionally biased region" description="Pro residues" evidence="4">
    <location>
        <begin position="1018"/>
        <end position="1033"/>
    </location>
</feature>
<comment type="caution">
    <text evidence="6">The sequence shown here is derived from an EMBL/GenBank/DDBJ whole genome shotgun (WGS) entry which is preliminary data.</text>
</comment>
<feature type="repeat" description="WD" evidence="3">
    <location>
        <begin position="642"/>
        <end position="682"/>
    </location>
</feature>
<feature type="compositionally biased region" description="Polar residues" evidence="4">
    <location>
        <begin position="919"/>
        <end position="939"/>
    </location>
</feature>
<dbReference type="InterPro" id="IPR015943">
    <property type="entry name" value="WD40/YVTN_repeat-like_dom_sf"/>
</dbReference>
<dbReference type="SMART" id="SM00320">
    <property type="entry name" value="WD40"/>
    <property type="match status" value="3"/>
</dbReference>
<dbReference type="PRINTS" id="PR00320">
    <property type="entry name" value="GPROTEINBRPT"/>
</dbReference>
<feature type="compositionally biased region" description="Pro residues" evidence="4">
    <location>
        <begin position="980"/>
        <end position="993"/>
    </location>
</feature>
<feature type="repeat" description="WD" evidence="3">
    <location>
        <begin position="683"/>
        <end position="723"/>
    </location>
</feature>
<evidence type="ECO:0000313" key="7">
    <source>
        <dbReference type="Proteomes" id="UP001147782"/>
    </source>
</evidence>
<accession>A0A9W9RR84</accession>
<dbReference type="OrthoDB" id="1577640at2759"/>
<feature type="region of interest" description="Disordered" evidence="4">
    <location>
        <begin position="777"/>
        <end position="821"/>
    </location>
</feature>
<dbReference type="GeneID" id="81442730"/>
<dbReference type="InterPro" id="IPR036322">
    <property type="entry name" value="WD40_repeat_dom_sf"/>
</dbReference>
<keyword evidence="7" id="KW-1185">Reference proteome</keyword>
<dbReference type="SUPFAM" id="SSF50978">
    <property type="entry name" value="WD40 repeat-like"/>
    <property type="match status" value="1"/>
</dbReference>
<organism evidence="6 7">
    <name type="scientific">Penicillium cataractarum</name>
    <dbReference type="NCBI Taxonomy" id="2100454"/>
    <lineage>
        <taxon>Eukaryota</taxon>
        <taxon>Fungi</taxon>
        <taxon>Dikarya</taxon>
        <taxon>Ascomycota</taxon>
        <taxon>Pezizomycotina</taxon>
        <taxon>Eurotiomycetes</taxon>
        <taxon>Eurotiomycetidae</taxon>
        <taxon>Eurotiales</taxon>
        <taxon>Aspergillaceae</taxon>
        <taxon>Penicillium</taxon>
    </lineage>
</organism>
<dbReference type="AlphaFoldDB" id="A0A9W9RR84"/>
<dbReference type="InterPro" id="IPR019775">
    <property type="entry name" value="WD40_repeat_CS"/>
</dbReference>
<feature type="compositionally biased region" description="Low complexity" evidence="4">
    <location>
        <begin position="994"/>
        <end position="1005"/>
    </location>
</feature>
<dbReference type="Gene3D" id="3.40.50.300">
    <property type="entry name" value="P-loop containing nucleotide triphosphate hydrolases"/>
    <property type="match status" value="1"/>
</dbReference>
<proteinExistence type="predicted"/>
<dbReference type="PANTHER" id="PTHR44129">
    <property type="entry name" value="WD REPEAT-CONTAINING PROTEIN POP1"/>
    <property type="match status" value="1"/>
</dbReference>
<evidence type="ECO:0000256" key="1">
    <source>
        <dbReference type="ARBA" id="ARBA00022574"/>
    </source>
</evidence>
<evidence type="ECO:0000313" key="6">
    <source>
        <dbReference type="EMBL" id="KAJ5364925.1"/>
    </source>
</evidence>
<dbReference type="RefSeq" id="XP_056552551.1">
    <property type="nucleotide sequence ID" value="XM_056703551.1"/>
</dbReference>
<dbReference type="Pfam" id="PF24883">
    <property type="entry name" value="NPHP3_N"/>
    <property type="match status" value="1"/>
</dbReference>
<feature type="compositionally biased region" description="Polar residues" evidence="4">
    <location>
        <begin position="805"/>
        <end position="821"/>
    </location>
</feature>
<dbReference type="EMBL" id="JAPZBS010000008">
    <property type="protein sequence ID" value="KAJ5364925.1"/>
    <property type="molecule type" value="Genomic_DNA"/>
</dbReference>
<dbReference type="InterPro" id="IPR050349">
    <property type="entry name" value="WD_LIS1/nudF_dynein_reg"/>
</dbReference>
<dbReference type="InterPro" id="IPR056884">
    <property type="entry name" value="NPHP3-like_N"/>
</dbReference>
<gene>
    <name evidence="6" type="ORF">N7496_010638</name>
</gene>
<dbReference type="SUPFAM" id="SSF57924">
    <property type="entry name" value="Inhibitor of apoptosis (IAP) repeat"/>
    <property type="match status" value="1"/>
</dbReference>
<protein>
    <recommendedName>
        <fullName evidence="5">NACHT domain-containing protein</fullName>
    </recommendedName>
</protein>
<reference evidence="6" key="2">
    <citation type="journal article" date="2023" name="IMA Fungus">
        <title>Comparative genomic study of the Penicillium genus elucidates a diverse pangenome and 15 lateral gene transfer events.</title>
        <authorList>
            <person name="Petersen C."/>
            <person name="Sorensen T."/>
            <person name="Nielsen M.R."/>
            <person name="Sondergaard T.E."/>
            <person name="Sorensen J.L."/>
            <person name="Fitzpatrick D.A."/>
            <person name="Frisvad J.C."/>
            <person name="Nielsen K.L."/>
        </authorList>
    </citation>
    <scope>NUCLEOTIDE SEQUENCE</scope>
    <source>
        <strain evidence="6">IBT 29864</strain>
    </source>
</reference>
<evidence type="ECO:0000256" key="3">
    <source>
        <dbReference type="PROSITE-ProRule" id="PRU00221"/>
    </source>
</evidence>
<dbReference type="PROSITE" id="PS50837">
    <property type="entry name" value="NACHT"/>
    <property type="match status" value="1"/>
</dbReference>
<evidence type="ECO:0000256" key="2">
    <source>
        <dbReference type="ARBA" id="ARBA00022737"/>
    </source>
</evidence>